<protein>
    <submittedName>
        <fullName evidence="1">Uncharacterized protein</fullName>
    </submittedName>
</protein>
<name>A0A6A5UTL1_9PLEO</name>
<organism evidence="1 2">
    <name type="scientific">Bimuria novae-zelandiae CBS 107.79</name>
    <dbReference type="NCBI Taxonomy" id="1447943"/>
    <lineage>
        <taxon>Eukaryota</taxon>
        <taxon>Fungi</taxon>
        <taxon>Dikarya</taxon>
        <taxon>Ascomycota</taxon>
        <taxon>Pezizomycotina</taxon>
        <taxon>Dothideomycetes</taxon>
        <taxon>Pleosporomycetidae</taxon>
        <taxon>Pleosporales</taxon>
        <taxon>Massarineae</taxon>
        <taxon>Didymosphaeriaceae</taxon>
        <taxon>Bimuria</taxon>
    </lineage>
</organism>
<gene>
    <name evidence="1" type="ORF">BU23DRAFT_572725</name>
</gene>
<evidence type="ECO:0000313" key="1">
    <source>
        <dbReference type="EMBL" id="KAF1968048.1"/>
    </source>
</evidence>
<reference evidence="1" key="1">
    <citation type="journal article" date="2020" name="Stud. Mycol.">
        <title>101 Dothideomycetes genomes: a test case for predicting lifestyles and emergence of pathogens.</title>
        <authorList>
            <person name="Haridas S."/>
            <person name="Albert R."/>
            <person name="Binder M."/>
            <person name="Bloem J."/>
            <person name="Labutti K."/>
            <person name="Salamov A."/>
            <person name="Andreopoulos B."/>
            <person name="Baker S."/>
            <person name="Barry K."/>
            <person name="Bills G."/>
            <person name="Bluhm B."/>
            <person name="Cannon C."/>
            <person name="Castanera R."/>
            <person name="Culley D."/>
            <person name="Daum C."/>
            <person name="Ezra D."/>
            <person name="Gonzalez J."/>
            <person name="Henrissat B."/>
            <person name="Kuo A."/>
            <person name="Liang C."/>
            <person name="Lipzen A."/>
            <person name="Lutzoni F."/>
            <person name="Magnuson J."/>
            <person name="Mondo S."/>
            <person name="Nolan M."/>
            <person name="Ohm R."/>
            <person name="Pangilinan J."/>
            <person name="Park H.-J."/>
            <person name="Ramirez L."/>
            <person name="Alfaro M."/>
            <person name="Sun H."/>
            <person name="Tritt A."/>
            <person name="Yoshinaga Y."/>
            <person name="Zwiers L.-H."/>
            <person name="Turgeon B."/>
            <person name="Goodwin S."/>
            <person name="Spatafora J."/>
            <person name="Crous P."/>
            <person name="Grigoriev I."/>
        </authorList>
    </citation>
    <scope>NUCLEOTIDE SEQUENCE</scope>
    <source>
        <strain evidence="1">CBS 107.79</strain>
    </source>
</reference>
<dbReference type="EMBL" id="ML976725">
    <property type="protein sequence ID" value="KAF1968048.1"/>
    <property type="molecule type" value="Genomic_DNA"/>
</dbReference>
<evidence type="ECO:0000313" key="2">
    <source>
        <dbReference type="Proteomes" id="UP000800036"/>
    </source>
</evidence>
<dbReference type="OrthoDB" id="3799527at2759"/>
<sequence length="459" mass="52961">MSSVVSSARHASKTGGSPFDNLPAELYEVSCTPPKIRAPRQKFKLASGAQLPKRRGVPVLIETDTLKIFEHIKWTAWEVWKHRTTRPNRNNVHTFDHIINIHRRPLDHGICFWPRPGDLQIRLVSRAFNRAMLRVYFKYEGLNFLAGKENILERFEEHIIRDDNKTWNIASAVEKLTVDLRARGYVEGSIFKREHAEEWEWEKEDHKNEKLEERAERLKALVDQGILVQAVRKMPKLSSLIVHLPEQWRSDRPNWESSGYDEDDDEGQLVNRCRNLESLGLVGTQRINLEELNWRPANGGLKNLYLSRVVGSAEKFLTLLSSMGGEEGGVCSIEAFEIKNGDLMDGTWESVFAYLLTSPSLLHFFVYHLVYNKYGKSSHLRRYNHRPWENVSEIWTESDGDVKSLVDVIRAVQGCGYSLNETMNEFADEEDEDQKDLVESGDDFMAVDPPLWTEYISST</sequence>
<proteinExistence type="predicted"/>
<keyword evidence="2" id="KW-1185">Reference proteome</keyword>
<dbReference type="AlphaFoldDB" id="A0A6A5UTL1"/>
<accession>A0A6A5UTL1</accession>
<dbReference type="Proteomes" id="UP000800036">
    <property type="component" value="Unassembled WGS sequence"/>
</dbReference>